<reference evidence="2" key="1">
    <citation type="submission" date="2023-03" db="EMBL/GenBank/DDBJ databases">
        <title>Edaphobacter sp.</title>
        <authorList>
            <person name="Huber K.J."/>
            <person name="Papendorf J."/>
            <person name="Pilke C."/>
            <person name="Bunk B."/>
            <person name="Sproeer C."/>
            <person name="Pester M."/>
        </authorList>
    </citation>
    <scope>NUCLEOTIDE SEQUENCE</scope>
    <source>
        <strain evidence="2">DSM 109920</strain>
    </source>
</reference>
<protein>
    <submittedName>
        <fullName evidence="2">Na+/H+ antiporter subunit E</fullName>
    </submittedName>
</protein>
<gene>
    <name evidence="2" type="ORF">P8936_12025</name>
</gene>
<dbReference type="RefSeq" id="WP_348269442.1">
    <property type="nucleotide sequence ID" value="NZ_CP121195.1"/>
</dbReference>
<evidence type="ECO:0000313" key="2">
    <source>
        <dbReference type="EMBL" id="XBH12420.1"/>
    </source>
</evidence>
<keyword evidence="1" id="KW-0472">Membrane</keyword>
<organism evidence="2">
    <name type="scientific">Edaphobacter paludis</name>
    <dbReference type="NCBI Taxonomy" id="3035702"/>
    <lineage>
        <taxon>Bacteria</taxon>
        <taxon>Pseudomonadati</taxon>
        <taxon>Acidobacteriota</taxon>
        <taxon>Terriglobia</taxon>
        <taxon>Terriglobales</taxon>
        <taxon>Acidobacteriaceae</taxon>
        <taxon>Edaphobacter</taxon>
    </lineage>
</organism>
<feature type="transmembrane region" description="Helical" evidence="1">
    <location>
        <begin position="14"/>
        <end position="34"/>
    </location>
</feature>
<accession>A0AAU7D4Z2</accession>
<keyword evidence="1" id="KW-0812">Transmembrane</keyword>
<dbReference type="AlphaFoldDB" id="A0AAU7D4Z2"/>
<dbReference type="EMBL" id="CP121195">
    <property type="protein sequence ID" value="XBH12420.1"/>
    <property type="molecule type" value="Genomic_DNA"/>
</dbReference>
<name>A0AAU7D4Z2_9BACT</name>
<evidence type="ECO:0000256" key="1">
    <source>
        <dbReference type="SAM" id="Phobius"/>
    </source>
</evidence>
<proteinExistence type="predicted"/>
<sequence length="193" mass="20953">MALRGPKEAGEERAAFGAVVTLAVMAGIWILLVGGTKPHEMIMGAASMALAAAFLYKTKQSDTLDLRFRAADVAAGWRPPGYLASDVWVLIKVLVLDLLRIKRAETHDRVWGFRTSKNEPVLAARRALATVYTSATPNSIVVGIDYEQNRILIHQMQPSRLTAMQRELGAAAFGQHGLGTHRAAARGKHGGER</sequence>
<keyword evidence="1" id="KW-1133">Transmembrane helix</keyword>